<name>A0A368XAD3_MARNT</name>
<evidence type="ECO:0000313" key="1">
    <source>
        <dbReference type="EMBL" id="RCW63968.1"/>
    </source>
</evidence>
<sequence length="202" mass="22349">MPHFRTEDLGFSDHERTAPLKVKVSINAEGEFYCDVPEALSLFFKPHSSFLAGHPEVRVAPVRGRKNKIISANYAALKNALTDARNKHLAPITEVEHVIRFNIESHVSFAVGEDGDVYPNCYYPGTKWPSGDEAKRYGGHHAQNPTKGGYSITVGARALVVVKCFRPPSFEFSSRPSLPHSAAIHRCVCAVSVRCNIRSYSP</sequence>
<evidence type="ECO:0000313" key="2">
    <source>
        <dbReference type="Proteomes" id="UP000253647"/>
    </source>
</evidence>
<comment type="caution">
    <text evidence="1">The sequence shown here is derived from an EMBL/GenBank/DDBJ whole genome shotgun (WGS) entry which is preliminary data.</text>
</comment>
<organism evidence="1 2">
    <name type="scientific">Marinobacter nauticus</name>
    <name type="common">Marinobacter hydrocarbonoclasticus</name>
    <name type="synonym">Marinobacter aquaeolei</name>
    <dbReference type="NCBI Taxonomy" id="2743"/>
    <lineage>
        <taxon>Bacteria</taxon>
        <taxon>Pseudomonadati</taxon>
        <taxon>Pseudomonadota</taxon>
        <taxon>Gammaproteobacteria</taxon>
        <taxon>Pseudomonadales</taxon>
        <taxon>Marinobacteraceae</taxon>
        <taxon>Marinobacter</taxon>
    </lineage>
</organism>
<dbReference type="AlphaFoldDB" id="A0A368XAD3"/>
<dbReference type="Proteomes" id="UP000253647">
    <property type="component" value="Unassembled WGS sequence"/>
</dbReference>
<gene>
    <name evidence="1" type="ORF">DET61_1169</name>
</gene>
<proteinExistence type="predicted"/>
<protein>
    <submittedName>
        <fullName evidence="1">Uncharacterized protein</fullName>
    </submittedName>
</protein>
<accession>A0A368XAD3</accession>
<dbReference type="EMBL" id="QPJI01000016">
    <property type="protein sequence ID" value="RCW63968.1"/>
    <property type="molecule type" value="Genomic_DNA"/>
</dbReference>
<reference evidence="1 2" key="1">
    <citation type="submission" date="2018-07" db="EMBL/GenBank/DDBJ databases">
        <title>Freshwater and sediment microbial communities from various areas in North America, analyzing microbe dynamics in response to fracking.</title>
        <authorList>
            <person name="Lamendella R."/>
        </authorList>
    </citation>
    <scope>NUCLEOTIDE SEQUENCE [LARGE SCALE GENOMIC DNA]</scope>
    <source>
        <strain evidence="1 2">105B</strain>
    </source>
</reference>